<feature type="compositionally biased region" description="Basic and acidic residues" evidence="1">
    <location>
        <begin position="75"/>
        <end position="86"/>
    </location>
</feature>
<organism evidence="2">
    <name type="scientific">viral metagenome</name>
    <dbReference type="NCBI Taxonomy" id="1070528"/>
    <lineage>
        <taxon>unclassified sequences</taxon>
        <taxon>metagenomes</taxon>
        <taxon>organismal metagenomes</taxon>
    </lineage>
</organism>
<feature type="compositionally biased region" description="Low complexity" evidence="1">
    <location>
        <begin position="61"/>
        <end position="72"/>
    </location>
</feature>
<name>A0A6C0KDA7_9ZZZZ</name>
<feature type="region of interest" description="Disordered" evidence="1">
    <location>
        <begin position="61"/>
        <end position="86"/>
    </location>
</feature>
<accession>A0A6C0KDA7</accession>
<protein>
    <submittedName>
        <fullName evidence="2">Uncharacterized protein</fullName>
    </submittedName>
</protein>
<evidence type="ECO:0000256" key="1">
    <source>
        <dbReference type="SAM" id="MobiDB-lite"/>
    </source>
</evidence>
<sequence>MGNCIYEKHEYNEKMVDTELTDLRTLSPKAVTPDQVKSDTLIDAGIVDPDNNLQAIKITNDTNDTNETNDTNDIADSKPETDFEII</sequence>
<proteinExistence type="predicted"/>
<reference evidence="2" key="1">
    <citation type="journal article" date="2020" name="Nature">
        <title>Giant virus diversity and host interactions through global metagenomics.</title>
        <authorList>
            <person name="Schulz F."/>
            <person name="Roux S."/>
            <person name="Paez-Espino D."/>
            <person name="Jungbluth S."/>
            <person name="Walsh D.A."/>
            <person name="Denef V.J."/>
            <person name="McMahon K.D."/>
            <person name="Konstantinidis K.T."/>
            <person name="Eloe-Fadrosh E.A."/>
            <person name="Kyrpides N.C."/>
            <person name="Woyke T."/>
        </authorList>
    </citation>
    <scope>NUCLEOTIDE SEQUENCE</scope>
    <source>
        <strain evidence="2">GVMAG-S-3300010158-109</strain>
    </source>
</reference>
<evidence type="ECO:0000313" key="2">
    <source>
        <dbReference type="EMBL" id="QHU16002.1"/>
    </source>
</evidence>
<dbReference type="EMBL" id="MN740872">
    <property type="protein sequence ID" value="QHU16002.1"/>
    <property type="molecule type" value="Genomic_DNA"/>
</dbReference>
<dbReference type="AlphaFoldDB" id="A0A6C0KDA7"/>